<gene>
    <name evidence="2" type="ORF">SACU0126_LOCUS25394</name>
</gene>
<dbReference type="EMBL" id="HBIQ01079618">
    <property type="protein sequence ID" value="CAE0582202.1"/>
    <property type="molecule type" value="Transcribed_RNA"/>
</dbReference>
<dbReference type="AlphaFoldDB" id="A0A7S3WWT0"/>
<sequence length="378" mass="43911">MPPPEGQLQPLRCVGRDGVLIVPSQLTTRNAVRQIVFFGAHLPVSREDAYLFRWRAAQMPRYAEIWLLLLDETSDPHALDQAANLSRATRAASCLWNASQVFNRLPQFASALKKSPAYVSEWDPHLKRYYWMHTSLLLWNDTLAHAYPRYKYVWRIEPDVMYSGNMSSLLQQSSKMRTDVVLPRYIRKAWDDEVARVRQIIWGRKKNFSNPNVTYYHWKSHADVLSGIKQQVLVRSLVSIGRYSRRFLDLLYNEYWRPGIPMYEEILLPLACFKAGYLKCLLGSWSSNFKGLAHVTLATHFRFKPSYFHEDFLDALQADTGEIWHPIKKRSHVAMALGFSNGSESMQPSAPWPPKLNRQARPPSRPKKKRLNKHARKG</sequence>
<accession>A0A7S3WWT0</accession>
<name>A0A7S3WWT0_9SPIT</name>
<proteinExistence type="predicted"/>
<evidence type="ECO:0000313" key="2">
    <source>
        <dbReference type="EMBL" id="CAE0582202.1"/>
    </source>
</evidence>
<evidence type="ECO:0000256" key="1">
    <source>
        <dbReference type="SAM" id="MobiDB-lite"/>
    </source>
</evidence>
<feature type="region of interest" description="Disordered" evidence="1">
    <location>
        <begin position="342"/>
        <end position="378"/>
    </location>
</feature>
<protein>
    <submittedName>
        <fullName evidence="2">Uncharacterized protein</fullName>
    </submittedName>
</protein>
<reference evidence="2" key="1">
    <citation type="submission" date="2021-01" db="EMBL/GenBank/DDBJ databases">
        <authorList>
            <person name="Corre E."/>
            <person name="Pelletier E."/>
            <person name="Niang G."/>
            <person name="Scheremetjew M."/>
            <person name="Finn R."/>
            <person name="Kale V."/>
            <person name="Holt S."/>
            <person name="Cochrane G."/>
            <person name="Meng A."/>
            <person name="Brown T."/>
            <person name="Cohen L."/>
        </authorList>
    </citation>
    <scope>NUCLEOTIDE SEQUENCE</scope>
    <source>
        <strain evidence="2">SPMC142</strain>
    </source>
</reference>
<organism evidence="2">
    <name type="scientific">Strombidinopsis acuminata</name>
    <dbReference type="NCBI Taxonomy" id="141414"/>
    <lineage>
        <taxon>Eukaryota</taxon>
        <taxon>Sar</taxon>
        <taxon>Alveolata</taxon>
        <taxon>Ciliophora</taxon>
        <taxon>Intramacronucleata</taxon>
        <taxon>Spirotrichea</taxon>
        <taxon>Choreotrichia</taxon>
        <taxon>Choreotrichida</taxon>
        <taxon>Strombidinopsidae</taxon>
        <taxon>Strombidinopsis</taxon>
    </lineage>
</organism>
<feature type="compositionally biased region" description="Basic residues" evidence="1">
    <location>
        <begin position="364"/>
        <end position="378"/>
    </location>
</feature>